<proteinExistence type="predicted"/>
<gene>
    <name evidence="1" type="ORF">LRS13_24480</name>
</gene>
<name>A0ABY5PGG6_9ACTN</name>
<dbReference type="Proteomes" id="UP001058860">
    <property type="component" value="Chromosome"/>
</dbReference>
<evidence type="ECO:0000313" key="1">
    <source>
        <dbReference type="EMBL" id="UUY03779.1"/>
    </source>
</evidence>
<dbReference type="SUPFAM" id="SSF52402">
    <property type="entry name" value="Adenine nucleotide alpha hydrolases-like"/>
    <property type="match status" value="1"/>
</dbReference>
<dbReference type="InterPro" id="IPR014729">
    <property type="entry name" value="Rossmann-like_a/b/a_fold"/>
</dbReference>
<dbReference type="EMBL" id="CP088295">
    <property type="protein sequence ID" value="UUY03779.1"/>
    <property type="molecule type" value="Genomic_DNA"/>
</dbReference>
<protein>
    <recommendedName>
        <fullName evidence="3">Universal stress protein</fullName>
    </recommendedName>
</protein>
<dbReference type="Gene3D" id="3.40.50.620">
    <property type="entry name" value="HUPs"/>
    <property type="match status" value="1"/>
</dbReference>
<organism evidence="1 2">
    <name type="scientific">Svornostia abyssi</name>
    <dbReference type="NCBI Taxonomy" id="2898438"/>
    <lineage>
        <taxon>Bacteria</taxon>
        <taxon>Bacillati</taxon>
        <taxon>Actinomycetota</taxon>
        <taxon>Thermoleophilia</taxon>
        <taxon>Solirubrobacterales</taxon>
        <taxon>Baekduiaceae</taxon>
        <taxon>Svornostia</taxon>
    </lineage>
</organism>
<evidence type="ECO:0008006" key="3">
    <source>
        <dbReference type="Google" id="ProtNLM"/>
    </source>
</evidence>
<dbReference type="RefSeq" id="WP_353864282.1">
    <property type="nucleotide sequence ID" value="NZ_CP088295.1"/>
</dbReference>
<reference evidence="2" key="1">
    <citation type="submission" date="2021-11" db="EMBL/GenBank/DDBJ databases">
        <title>Cultivation dependent microbiological survey of springs from the worlds oldest radium mine currently devoted to the extraction of radon-saturated water.</title>
        <authorList>
            <person name="Kapinusova G."/>
            <person name="Smrhova T."/>
            <person name="Strejcek M."/>
            <person name="Suman J."/>
            <person name="Jani K."/>
            <person name="Pajer P."/>
            <person name="Uhlik O."/>
        </authorList>
    </citation>
    <scope>NUCLEOTIDE SEQUENCE [LARGE SCALE GENOMIC DNA]</scope>
    <source>
        <strain evidence="2">J379</strain>
    </source>
</reference>
<accession>A0ABY5PGG6</accession>
<evidence type="ECO:0000313" key="2">
    <source>
        <dbReference type="Proteomes" id="UP001058860"/>
    </source>
</evidence>
<keyword evidence="2" id="KW-1185">Reference proteome</keyword>
<sequence>MNSLGPARILILAHRTAATPVLLDAVRLRAEEGACEFTLLVPNVPLALRRMEDPEGGADSEAQMILDLALPLLEDACGQPVTGLVGDPNPLSAVADAINRHGPYDEVILSTLPRRVSRWLRTNLPSKIAGLGLPVTTVTAAGRRIPVPDPR</sequence>